<evidence type="ECO:0000313" key="3">
    <source>
        <dbReference type="EMBL" id="MBB5867817.1"/>
    </source>
</evidence>
<dbReference type="PROSITE" id="PS50022">
    <property type="entry name" value="FA58C_3"/>
    <property type="match status" value="2"/>
</dbReference>
<dbReference type="InterPro" id="IPR000421">
    <property type="entry name" value="FA58C"/>
</dbReference>
<keyword evidence="4" id="KW-1185">Reference proteome</keyword>
<evidence type="ECO:0000256" key="1">
    <source>
        <dbReference type="SAM" id="SignalP"/>
    </source>
</evidence>
<feature type="chain" id="PRO_5032584589" description="F5/8 type C domain-containing protein" evidence="1">
    <location>
        <begin position="32"/>
        <end position="1120"/>
    </location>
</feature>
<accession>A0A841BFF0</accession>
<dbReference type="Pfam" id="PF00754">
    <property type="entry name" value="F5_F8_type_C"/>
    <property type="match status" value="2"/>
</dbReference>
<dbReference type="Gene3D" id="1.50.10.10">
    <property type="match status" value="1"/>
</dbReference>
<gene>
    <name evidence="3" type="ORF">F4553_001196</name>
</gene>
<dbReference type="Pfam" id="PF17390">
    <property type="entry name" value="Bac_rhamnosid_C"/>
    <property type="match status" value="1"/>
</dbReference>
<proteinExistence type="predicted"/>
<dbReference type="PANTHER" id="PTHR34987">
    <property type="entry name" value="C, PUTATIVE (AFU_ORTHOLOGUE AFUA_3G02880)-RELATED"/>
    <property type="match status" value="1"/>
</dbReference>
<name>A0A841BFF0_9ACTN</name>
<protein>
    <recommendedName>
        <fullName evidence="2">F5/8 type C domain-containing protein</fullName>
    </recommendedName>
</protein>
<dbReference type="Gene3D" id="2.60.420.10">
    <property type="entry name" value="Maltose phosphorylase, domain 3"/>
    <property type="match status" value="1"/>
</dbReference>
<sequence>MVRTPARLLSLLVSTLLLGGTVLSGTTTAQAHSALSADPQPAGFAVGARWIWTASSSADQWVAFRKTVDLTAAPSSALTSIAVDSKYWLWVNGTLVTFEGGLKRGPNPTDTYYDEKDLAPYLTAGRNTIAILAWNFGKDGFSHKSSGQGGLLVQSDIVVGGTTARVVSDSSWRAVNHPGYQHETTGTQPNYRLSESNVYYDARTAGPMANWQSGSFTDTSWATATDKGAAGAAPWNALVKRPIPALRFSALRDYANAASLPTQGNGGVISAKLPSNIQVTPYLKVNAPAGLTIGVRTDHYNDGGEANVRATYVTTGGVQEFEALGWMSGTAVEYTVPAGVTITALQYRESGYDTDMAGSFTSNDAFFNTLWTKAARTMYLNMRDNYFDCPTRERAQWWGDVVNQLKEGFYTFDIRSQDLGRKAINELTAWQKTGGELYSPVPAGSWSSELPTQMLASVWSLWTFYTYTGDSVTVGNAYPEVKKYLNLWTLDADGLVNHRAGNWDWEDWGANIDARVLDNAWYYLALDTAIKMAQLTGNTGDVAGLQAKRTSIANNFNRVLWRPAQGEYRSPGYGGDTDDRGNALAVVAGLAAPSTYPAIVNVLGAHQNASPYLEFYVLEALYLMGNPAAAEARMRSRYASQVSDPGYTLWELWSKGGGGTDNHAWNGGPLYVLSAYAAGVRPTQPGYAAYQVTPQVGGFSSLDVAVPTVKGTIDVELSRPSGTQASLKVVSPAGTTASIGVPKLGMSAVTITANGTTVYTGGAPTGSVAGLAYQSSDANFVYFTAAPGTWIFGETGTGGTVPGAGNIAQGKPVTSNNSLENSDWGRARLTDGTLNSVAGSRGYTSDYTLNPDVSGAPVWVEVDLGADTDLDALRLFPRTDTTATGGGTPGFPVDFTIQARANGAGSYTTVRTVTGQANPNGVPQTYGFTPTRARYLRVQATRLGAPAHDEAGVYYRLQLAELAVPPAHTVVTASDTLENGDWNRAFAFDGTTTSVGGAKGYTSNEFPGPAVGGVWVELDLGVDRPISTLTLFPRTDTAASGGGTAGFPVDFTIATRASGSGTYTTVRTVTGQANPNGTAQSYVLTATTARYVRVLVTRLGTPAADEPTRFRFQLAELRVG</sequence>
<feature type="domain" description="F5/8 type C" evidence="2">
    <location>
        <begin position="1015"/>
        <end position="1117"/>
    </location>
</feature>
<dbReference type="RefSeq" id="WP_184833010.1">
    <property type="nucleotide sequence ID" value="NZ_JACHMN010000001.1"/>
</dbReference>
<dbReference type="Gene3D" id="2.60.120.260">
    <property type="entry name" value="Galactose-binding domain-like"/>
    <property type="match status" value="3"/>
</dbReference>
<dbReference type="PANTHER" id="PTHR34987:SF6">
    <property type="entry name" value="ALPHA-L-RHAMNOSIDASE SIX-HAIRPIN GLYCOSIDASE DOMAIN-CONTAINING PROTEIN"/>
    <property type="match status" value="1"/>
</dbReference>
<evidence type="ECO:0000259" key="2">
    <source>
        <dbReference type="PROSITE" id="PS50022"/>
    </source>
</evidence>
<dbReference type="InterPro" id="IPR035396">
    <property type="entry name" value="Bac_rhamnosid6H"/>
</dbReference>
<dbReference type="Pfam" id="PF17389">
    <property type="entry name" value="Bac_rhamnosid6H"/>
    <property type="match status" value="1"/>
</dbReference>
<dbReference type="InterPro" id="IPR012341">
    <property type="entry name" value="6hp_glycosidase-like_sf"/>
</dbReference>
<dbReference type="SUPFAM" id="SSF48208">
    <property type="entry name" value="Six-hairpin glycosidases"/>
    <property type="match status" value="1"/>
</dbReference>
<dbReference type="AlphaFoldDB" id="A0A841BFF0"/>
<dbReference type="Proteomes" id="UP000587527">
    <property type="component" value="Unassembled WGS sequence"/>
</dbReference>
<comment type="caution">
    <text evidence="3">The sequence shown here is derived from an EMBL/GenBank/DDBJ whole genome shotgun (WGS) entry which is preliminary data.</text>
</comment>
<dbReference type="SUPFAM" id="SSF49785">
    <property type="entry name" value="Galactose-binding domain-like"/>
    <property type="match status" value="3"/>
</dbReference>
<evidence type="ECO:0000313" key="4">
    <source>
        <dbReference type="Proteomes" id="UP000587527"/>
    </source>
</evidence>
<reference evidence="3 4" key="1">
    <citation type="submission" date="2020-08" db="EMBL/GenBank/DDBJ databases">
        <title>Sequencing the genomes of 1000 actinobacteria strains.</title>
        <authorList>
            <person name="Klenk H.-P."/>
        </authorList>
    </citation>
    <scope>NUCLEOTIDE SEQUENCE [LARGE SCALE GENOMIC DNA]</scope>
    <source>
        <strain evidence="3 4">DSM 45362</strain>
    </source>
</reference>
<dbReference type="GO" id="GO:0005975">
    <property type="term" value="P:carbohydrate metabolic process"/>
    <property type="evidence" value="ECO:0007669"/>
    <property type="project" value="InterPro"/>
</dbReference>
<dbReference type="InterPro" id="IPR035398">
    <property type="entry name" value="Bac_rhamnosid_C"/>
</dbReference>
<dbReference type="InterPro" id="IPR008979">
    <property type="entry name" value="Galactose-bd-like_sf"/>
</dbReference>
<feature type="domain" description="F5/8 type C" evidence="2">
    <location>
        <begin position="800"/>
        <end position="962"/>
    </location>
</feature>
<organism evidence="3 4">
    <name type="scientific">Allocatelliglobosispora scoriae</name>
    <dbReference type="NCBI Taxonomy" id="643052"/>
    <lineage>
        <taxon>Bacteria</taxon>
        <taxon>Bacillati</taxon>
        <taxon>Actinomycetota</taxon>
        <taxon>Actinomycetes</taxon>
        <taxon>Micromonosporales</taxon>
        <taxon>Micromonosporaceae</taxon>
        <taxon>Allocatelliglobosispora</taxon>
    </lineage>
</organism>
<dbReference type="InterPro" id="IPR008928">
    <property type="entry name" value="6-hairpin_glycosidase_sf"/>
</dbReference>
<keyword evidence="1" id="KW-0732">Signal</keyword>
<dbReference type="EMBL" id="JACHMN010000001">
    <property type="protein sequence ID" value="MBB5867817.1"/>
    <property type="molecule type" value="Genomic_DNA"/>
</dbReference>
<feature type="signal peptide" evidence="1">
    <location>
        <begin position="1"/>
        <end position="31"/>
    </location>
</feature>